<proteinExistence type="inferred from homology"/>
<dbReference type="PROSITE" id="PS50846">
    <property type="entry name" value="HMA_2"/>
    <property type="match status" value="1"/>
</dbReference>
<dbReference type="OrthoDB" id="1110082at2759"/>
<evidence type="ECO:0000313" key="8">
    <source>
        <dbReference type="Proteomes" id="UP001152484"/>
    </source>
</evidence>
<evidence type="ECO:0000313" key="7">
    <source>
        <dbReference type="EMBL" id="CAH9057106.1"/>
    </source>
</evidence>
<comment type="caution">
    <text evidence="7">The sequence shown here is derived from an EMBL/GenBank/DDBJ whole genome shotgun (WGS) entry which is preliminary data.</text>
</comment>
<protein>
    <recommendedName>
        <fullName evidence="6">HMA domain-containing protein</fullName>
    </recommendedName>
</protein>
<dbReference type="InterPro" id="IPR006121">
    <property type="entry name" value="HMA_dom"/>
</dbReference>
<sequence>MEPKAEAGCVLKVDVQCRECKVKFMEVLSSISGVYSVNIDAEQGLATVVGEVEPNALLRALSKSGEHAELVRVTLKDPRMNRYSNYEASYAYNKSYDNGNYNAYGYNAIGDSNIRASSKYQTDARGLPGYDYSREANHFGGSYLPPAQYAPSYPMQQVVEYEDANSSVPLCSIM</sequence>
<comment type="subcellular location">
    <subcellularLocation>
        <location evidence="1">Membrane</location>
        <topology evidence="1">Peripheral membrane protein</topology>
    </subcellularLocation>
</comment>
<dbReference type="GO" id="GO:0046872">
    <property type="term" value="F:metal ion binding"/>
    <property type="evidence" value="ECO:0007669"/>
    <property type="project" value="UniProtKB-KW"/>
</dbReference>
<keyword evidence="4" id="KW-0636">Prenylation</keyword>
<comment type="similarity">
    <text evidence="5">Belongs to the HIPP family.</text>
</comment>
<dbReference type="SUPFAM" id="SSF55008">
    <property type="entry name" value="HMA, heavy metal-associated domain"/>
    <property type="match status" value="1"/>
</dbReference>
<dbReference type="AlphaFoldDB" id="A0A9P1DXJ6"/>
<evidence type="ECO:0000256" key="2">
    <source>
        <dbReference type="ARBA" id="ARBA00022481"/>
    </source>
</evidence>
<evidence type="ECO:0000256" key="4">
    <source>
        <dbReference type="ARBA" id="ARBA00023289"/>
    </source>
</evidence>
<feature type="domain" description="HMA" evidence="6">
    <location>
        <begin position="6"/>
        <end position="69"/>
    </location>
</feature>
<evidence type="ECO:0000259" key="6">
    <source>
        <dbReference type="PROSITE" id="PS50846"/>
    </source>
</evidence>
<evidence type="ECO:0000256" key="5">
    <source>
        <dbReference type="ARBA" id="ARBA00024045"/>
    </source>
</evidence>
<evidence type="ECO:0000256" key="3">
    <source>
        <dbReference type="ARBA" id="ARBA00022723"/>
    </source>
</evidence>
<keyword evidence="2" id="KW-0488">Methylation</keyword>
<keyword evidence="8" id="KW-1185">Reference proteome</keyword>
<dbReference type="CDD" id="cd00371">
    <property type="entry name" value="HMA"/>
    <property type="match status" value="1"/>
</dbReference>
<dbReference type="Pfam" id="PF00403">
    <property type="entry name" value="HMA"/>
    <property type="match status" value="1"/>
</dbReference>
<dbReference type="Gene3D" id="3.30.70.100">
    <property type="match status" value="1"/>
</dbReference>
<dbReference type="PANTHER" id="PTHR45868">
    <property type="entry name" value="HEAVY METAL-ASSOCIATED ISOPRENYLATED PLANT PROTEIN 33-RELATED"/>
    <property type="match status" value="1"/>
</dbReference>
<dbReference type="GO" id="GO:0009626">
    <property type="term" value="P:plant-type hypersensitive response"/>
    <property type="evidence" value="ECO:0007669"/>
    <property type="project" value="UniProtKB-KW"/>
</dbReference>
<dbReference type="GO" id="GO:0016020">
    <property type="term" value="C:membrane"/>
    <property type="evidence" value="ECO:0007669"/>
    <property type="project" value="UniProtKB-SubCell"/>
</dbReference>
<accession>A0A9P1DXJ6</accession>
<keyword evidence="3" id="KW-0479">Metal-binding</keyword>
<dbReference type="Proteomes" id="UP001152484">
    <property type="component" value="Unassembled WGS sequence"/>
</dbReference>
<gene>
    <name evidence="7" type="ORF">CEURO_LOCUS1028</name>
</gene>
<name>A0A9P1DXJ6_CUSEU</name>
<organism evidence="7 8">
    <name type="scientific">Cuscuta europaea</name>
    <name type="common">European dodder</name>
    <dbReference type="NCBI Taxonomy" id="41803"/>
    <lineage>
        <taxon>Eukaryota</taxon>
        <taxon>Viridiplantae</taxon>
        <taxon>Streptophyta</taxon>
        <taxon>Embryophyta</taxon>
        <taxon>Tracheophyta</taxon>
        <taxon>Spermatophyta</taxon>
        <taxon>Magnoliopsida</taxon>
        <taxon>eudicotyledons</taxon>
        <taxon>Gunneridae</taxon>
        <taxon>Pentapetalae</taxon>
        <taxon>asterids</taxon>
        <taxon>lamiids</taxon>
        <taxon>Solanales</taxon>
        <taxon>Convolvulaceae</taxon>
        <taxon>Cuscuteae</taxon>
        <taxon>Cuscuta</taxon>
        <taxon>Cuscuta subgen. Cuscuta</taxon>
    </lineage>
</organism>
<reference evidence="7" key="1">
    <citation type="submission" date="2022-07" db="EMBL/GenBank/DDBJ databases">
        <authorList>
            <person name="Macas J."/>
            <person name="Novak P."/>
            <person name="Neumann P."/>
        </authorList>
    </citation>
    <scope>NUCLEOTIDE SEQUENCE</scope>
</reference>
<dbReference type="EMBL" id="CAMAPE010000004">
    <property type="protein sequence ID" value="CAH9057106.1"/>
    <property type="molecule type" value="Genomic_DNA"/>
</dbReference>
<evidence type="ECO:0000256" key="1">
    <source>
        <dbReference type="ARBA" id="ARBA00004170"/>
    </source>
</evidence>
<dbReference type="PANTHER" id="PTHR45868:SF63">
    <property type="entry name" value="HMA DOMAIN-CONTAINING PROTEIN"/>
    <property type="match status" value="1"/>
</dbReference>
<dbReference type="InterPro" id="IPR036163">
    <property type="entry name" value="HMA_dom_sf"/>
</dbReference>
<keyword evidence="4" id="KW-0449">Lipoprotein</keyword>